<dbReference type="AlphaFoldDB" id="A0AAV1RD54"/>
<dbReference type="EMBL" id="CAWUPB010000913">
    <property type="protein sequence ID" value="CAK7331466.1"/>
    <property type="molecule type" value="Genomic_DNA"/>
</dbReference>
<gene>
    <name evidence="1" type="ORF">DCAF_LOCUS8484</name>
</gene>
<keyword evidence="2" id="KW-1185">Reference proteome</keyword>
<organism evidence="1 2">
    <name type="scientific">Dovyalis caffra</name>
    <dbReference type="NCBI Taxonomy" id="77055"/>
    <lineage>
        <taxon>Eukaryota</taxon>
        <taxon>Viridiplantae</taxon>
        <taxon>Streptophyta</taxon>
        <taxon>Embryophyta</taxon>
        <taxon>Tracheophyta</taxon>
        <taxon>Spermatophyta</taxon>
        <taxon>Magnoliopsida</taxon>
        <taxon>eudicotyledons</taxon>
        <taxon>Gunneridae</taxon>
        <taxon>Pentapetalae</taxon>
        <taxon>rosids</taxon>
        <taxon>fabids</taxon>
        <taxon>Malpighiales</taxon>
        <taxon>Salicaceae</taxon>
        <taxon>Flacourtieae</taxon>
        <taxon>Dovyalis</taxon>
    </lineage>
</organism>
<sequence length="128" mass="14709">MARICPHTFLPVKCEPPKEVLKFQQLPRGTPDAHGPSIYDSVTPPVMNKYHQTRFADALTKKQWDVEKKIHKVYLKPGYCIHCDLKEILHLRPKNQFKALVPGAMHLRWKPAVLQVTLSNEKKAPPIP</sequence>
<protein>
    <submittedName>
        <fullName evidence="1">Uncharacterized protein</fullName>
    </submittedName>
</protein>
<dbReference type="Proteomes" id="UP001314170">
    <property type="component" value="Unassembled WGS sequence"/>
</dbReference>
<reference evidence="1 2" key="1">
    <citation type="submission" date="2024-01" db="EMBL/GenBank/DDBJ databases">
        <authorList>
            <person name="Waweru B."/>
        </authorList>
    </citation>
    <scope>NUCLEOTIDE SEQUENCE [LARGE SCALE GENOMIC DNA]</scope>
</reference>
<evidence type="ECO:0000313" key="2">
    <source>
        <dbReference type="Proteomes" id="UP001314170"/>
    </source>
</evidence>
<evidence type="ECO:0000313" key="1">
    <source>
        <dbReference type="EMBL" id="CAK7331466.1"/>
    </source>
</evidence>
<name>A0AAV1RD54_9ROSI</name>
<accession>A0AAV1RD54</accession>
<comment type="caution">
    <text evidence="1">The sequence shown here is derived from an EMBL/GenBank/DDBJ whole genome shotgun (WGS) entry which is preliminary data.</text>
</comment>
<proteinExistence type="predicted"/>